<keyword evidence="2" id="KW-1185">Reference proteome</keyword>
<dbReference type="Proteomes" id="UP000652761">
    <property type="component" value="Unassembled WGS sequence"/>
</dbReference>
<evidence type="ECO:0000313" key="1">
    <source>
        <dbReference type="EMBL" id="MQL86147.1"/>
    </source>
</evidence>
<accession>A0A843UUJ2</accession>
<protein>
    <submittedName>
        <fullName evidence="1">Uncharacterized protein</fullName>
    </submittedName>
</protein>
<reference evidence="1" key="1">
    <citation type="submission" date="2017-07" db="EMBL/GenBank/DDBJ databases">
        <title>Taro Niue Genome Assembly and Annotation.</title>
        <authorList>
            <person name="Atibalentja N."/>
            <person name="Keating K."/>
            <person name="Fields C.J."/>
        </authorList>
    </citation>
    <scope>NUCLEOTIDE SEQUENCE</scope>
    <source>
        <strain evidence="1">Niue_2</strain>
        <tissue evidence="1">Leaf</tissue>
    </source>
</reference>
<proteinExistence type="predicted"/>
<gene>
    <name evidence="1" type="ORF">Taro_018676</name>
</gene>
<dbReference type="AlphaFoldDB" id="A0A843UUJ2"/>
<sequence length="121" mass="13477">MLARDRPSPPQGLTTLCEAPHVLPPLSVGFCAAIKEIRSTFTTNSSFWCNGWGLIQHLCVYTDCGLVSLARLPPVRGRQTRIKYVISLTGLAEAFRHKISEWLIEEIGVVEEMIQRKAPSV</sequence>
<organism evidence="1 2">
    <name type="scientific">Colocasia esculenta</name>
    <name type="common">Wild taro</name>
    <name type="synonym">Arum esculentum</name>
    <dbReference type="NCBI Taxonomy" id="4460"/>
    <lineage>
        <taxon>Eukaryota</taxon>
        <taxon>Viridiplantae</taxon>
        <taxon>Streptophyta</taxon>
        <taxon>Embryophyta</taxon>
        <taxon>Tracheophyta</taxon>
        <taxon>Spermatophyta</taxon>
        <taxon>Magnoliopsida</taxon>
        <taxon>Liliopsida</taxon>
        <taxon>Araceae</taxon>
        <taxon>Aroideae</taxon>
        <taxon>Colocasieae</taxon>
        <taxon>Colocasia</taxon>
    </lineage>
</organism>
<name>A0A843UUJ2_COLES</name>
<comment type="caution">
    <text evidence="1">The sequence shown here is derived from an EMBL/GenBank/DDBJ whole genome shotgun (WGS) entry which is preliminary data.</text>
</comment>
<dbReference type="EMBL" id="NMUH01000877">
    <property type="protein sequence ID" value="MQL86147.1"/>
    <property type="molecule type" value="Genomic_DNA"/>
</dbReference>
<evidence type="ECO:0000313" key="2">
    <source>
        <dbReference type="Proteomes" id="UP000652761"/>
    </source>
</evidence>